<dbReference type="RefSeq" id="WP_380863119.1">
    <property type="nucleotide sequence ID" value="NZ_JBHRXV010000011.1"/>
</dbReference>
<keyword evidence="3" id="KW-1185">Reference proteome</keyword>
<feature type="transmembrane region" description="Helical" evidence="1">
    <location>
        <begin position="25"/>
        <end position="43"/>
    </location>
</feature>
<dbReference type="PANTHER" id="PTHR34205:SF2">
    <property type="entry name" value="DUF962 DOMAIN-CONTAINING PROTEIN"/>
    <property type="match status" value="1"/>
</dbReference>
<proteinExistence type="predicted"/>
<evidence type="ECO:0000313" key="2">
    <source>
        <dbReference type="EMBL" id="MFC3714047.1"/>
    </source>
</evidence>
<dbReference type="InterPro" id="IPR009305">
    <property type="entry name" value="Mpo1-like"/>
</dbReference>
<evidence type="ECO:0000313" key="3">
    <source>
        <dbReference type="Proteomes" id="UP001595615"/>
    </source>
</evidence>
<gene>
    <name evidence="2" type="ORF">ACFOMD_15860</name>
</gene>
<dbReference type="Pfam" id="PF06127">
    <property type="entry name" value="Mpo1-like"/>
    <property type="match status" value="1"/>
</dbReference>
<dbReference type="Proteomes" id="UP001595615">
    <property type="component" value="Unassembled WGS sequence"/>
</dbReference>
<dbReference type="PANTHER" id="PTHR34205">
    <property type="entry name" value="TRANSMEMBRANE PROTEIN"/>
    <property type="match status" value="1"/>
</dbReference>
<keyword evidence="1" id="KW-0812">Transmembrane</keyword>
<dbReference type="EMBL" id="JBHRXV010000011">
    <property type="protein sequence ID" value="MFC3714047.1"/>
    <property type="molecule type" value="Genomic_DNA"/>
</dbReference>
<comment type="caution">
    <text evidence="2">The sequence shown here is derived from an EMBL/GenBank/DDBJ whole genome shotgun (WGS) entry which is preliminary data.</text>
</comment>
<keyword evidence="1" id="KW-1133">Transmembrane helix</keyword>
<accession>A0ABV7XFH9</accession>
<evidence type="ECO:0000256" key="1">
    <source>
        <dbReference type="SAM" id="Phobius"/>
    </source>
</evidence>
<name>A0ABV7XFH9_9SPHN</name>
<organism evidence="2 3">
    <name type="scientific">Sphingoaurantiacus capsulatus</name>
    <dbReference type="NCBI Taxonomy" id="1771310"/>
    <lineage>
        <taxon>Bacteria</taxon>
        <taxon>Pseudomonadati</taxon>
        <taxon>Pseudomonadota</taxon>
        <taxon>Alphaproteobacteria</taxon>
        <taxon>Sphingomonadales</taxon>
        <taxon>Sphingosinicellaceae</taxon>
        <taxon>Sphingoaurantiacus</taxon>
    </lineage>
</organism>
<reference evidence="3" key="1">
    <citation type="journal article" date="2019" name="Int. J. Syst. Evol. Microbiol.">
        <title>The Global Catalogue of Microorganisms (GCM) 10K type strain sequencing project: providing services to taxonomists for standard genome sequencing and annotation.</title>
        <authorList>
            <consortium name="The Broad Institute Genomics Platform"/>
            <consortium name="The Broad Institute Genome Sequencing Center for Infectious Disease"/>
            <person name="Wu L."/>
            <person name="Ma J."/>
        </authorList>
    </citation>
    <scope>NUCLEOTIDE SEQUENCE [LARGE SCALE GENOMIC DNA]</scope>
    <source>
        <strain evidence="3">KCTC 42644</strain>
    </source>
</reference>
<sequence length="110" mass="12598">MTRISSFEEFWPIYLRAHSNPTCRALHYAASISGLTALALVLLTGSGWWLLAGLLLSYGFAWVGHFKVEHNVPLTFTHPWWSLVADYRMFFLWTMGQLPRHLRHAGVEPA</sequence>
<protein>
    <submittedName>
        <fullName evidence="2">Mpo1-like protein</fullName>
    </submittedName>
</protein>
<keyword evidence="1" id="KW-0472">Membrane</keyword>